<evidence type="ECO:0000313" key="7">
    <source>
        <dbReference type="EMBL" id="UWP58392.1"/>
    </source>
</evidence>
<dbReference type="RefSeq" id="WP_049898084.1">
    <property type="nucleotide sequence ID" value="NZ_CABLBR010000008.1"/>
</dbReference>
<evidence type="ECO:0000256" key="5">
    <source>
        <dbReference type="ARBA" id="ARBA00023211"/>
    </source>
</evidence>
<sequence length="584" mass="65857">MYSKTKNVQYLIALMKAHNVRHVVLSPGGRNIPINHCLEQDEFFTCYSVVDERSAAYFAIGLSQQLGNEIVGICCTSSVAASNYTPGITEAFYLRVPLLVITADRNPNMLEQMENQMINQVDMFRNFCKKCVNLPVVKDEDDAWACQRMINEALLEVRHHGNGPVQVNIPIPKDLGIFTEPKLPDVKVIRRFDYMRDMDKWKEMAVRLKKASRIMVVCGEHIPPQRKELDDMMRFAKKYNCVIATEHISNVECEGALNIFGAAEVMPFKSFDEYLPEIVISIGGNFVSRIKDLLIGKHGQFEHWSVDEGGRVCDMFKSLTAIFECTSADFFAYFANEASAMMANDRKYYDKWAEARVRAEFPDFPFSNSYAIKALARKIPARSLMHLGILNSTRIMQQCEVAEGVTAYSNIGAFGIDGSMSTFVGQSVIAADKLCFLVIGDLSFFYDMNALQIRHLGKNVRIMLINNSGAAEFHYFIGEKVIPTLNQHIAAEHFTSAQGWVESKNFRYYSAKTTEELDSVLDEFINPSADRPAFLEVFTDKKYDADSLKEHCFKMRQPNTAAPIKSKMKTALGNIISGAGGKKN</sequence>
<protein>
    <submittedName>
        <fullName evidence="7">2-succinyl-5-enolpyruvyl-6-hydroxy-3-cyclohexene-1-carboxylic-acid synthase</fullName>
        <ecNumber evidence="7">2.2.1.9</ecNumber>
    </submittedName>
</protein>
<keyword evidence="3" id="KW-0460">Magnesium</keyword>
<dbReference type="GO" id="GO:0070204">
    <property type="term" value="F:2-succinyl-5-enolpyruvyl-6-hydroxy-3-cyclohexene-1-carboxylic-acid synthase activity"/>
    <property type="evidence" value="ECO:0007669"/>
    <property type="project" value="UniProtKB-EC"/>
</dbReference>
<keyword evidence="5" id="KW-0464">Manganese</keyword>
<dbReference type="Gene3D" id="3.40.50.970">
    <property type="match status" value="2"/>
</dbReference>
<dbReference type="SUPFAM" id="SSF52518">
    <property type="entry name" value="Thiamin diphosphate-binding fold (THDP-binding)"/>
    <property type="match status" value="2"/>
</dbReference>
<dbReference type="EC" id="2.2.1.9" evidence="7"/>
<dbReference type="Gene3D" id="3.40.50.1220">
    <property type="entry name" value="TPP-binding domain"/>
    <property type="match status" value="1"/>
</dbReference>
<dbReference type="NCBIfam" id="TIGR00173">
    <property type="entry name" value="menD"/>
    <property type="match status" value="1"/>
</dbReference>
<dbReference type="InterPro" id="IPR004433">
    <property type="entry name" value="MenaQ_synth_MenD"/>
</dbReference>
<reference evidence="7" key="1">
    <citation type="journal article" date="2022" name="Cell">
        <title>Design, construction, and in vivo augmentation of a complex gut microbiome.</title>
        <authorList>
            <person name="Cheng A.G."/>
            <person name="Ho P.Y."/>
            <person name="Aranda-Diaz A."/>
            <person name="Jain S."/>
            <person name="Yu F.B."/>
            <person name="Meng X."/>
            <person name="Wang M."/>
            <person name="Iakiviak M."/>
            <person name="Nagashima K."/>
            <person name="Zhao A."/>
            <person name="Murugkar P."/>
            <person name="Patil A."/>
            <person name="Atabakhsh K."/>
            <person name="Weakley A."/>
            <person name="Yan J."/>
            <person name="Brumbaugh A.R."/>
            <person name="Higginbottom S."/>
            <person name="Dimas A."/>
            <person name="Shiver A.L."/>
            <person name="Deutschbauer A."/>
            <person name="Neff N."/>
            <person name="Sonnenburg J.L."/>
            <person name="Huang K.C."/>
            <person name="Fischbach M.A."/>
        </authorList>
    </citation>
    <scope>NUCLEOTIDE SEQUENCE</scope>
    <source>
        <strain evidence="7">DSM 19829</strain>
    </source>
</reference>
<dbReference type="EMBL" id="CP102290">
    <property type="protein sequence ID" value="UWP58392.1"/>
    <property type="molecule type" value="Genomic_DNA"/>
</dbReference>
<keyword evidence="2" id="KW-0479">Metal-binding</keyword>
<dbReference type="InterPro" id="IPR029061">
    <property type="entry name" value="THDP-binding"/>
</dbReference>
<evidence type="ECO:0000259" key="6">
    <source>
        <dbReference type="Pfam" id="PF02776"/>
    </source>
</evidence>
<dbReference type="PIRSF" id="PIRSF004983">
    <property type="entry name" value="MenD"/>
    <property type="match status" value="1"/>
</dbReference>
<keyword evidence="1 7" id="KW-0808">Transferase</keyword>
<evidence type="ECO:0000256" key="4">
    <source>
        <dbReference type="ARBA" id="ARBA00023052"/>
    </source>
</evidence>
<dbReference type="Proteomes" id="UP001060164">
    <property type="component" value="Chromosome"/>
</dbReference>
<dbReference type="CDD" id="cd07037">
    <property type="entry name" value="TPP_PYR_MenD"/>
    <property type="match status" value="1"/>
</dbReference>
<dbReference type="InterPro" id="IPR012001">
    <property type="entry name" value="Thiamin_PyroP_enz_TPP-bd_dom"/>
</dbReference>
<evidence type="ECO:0000256" key="3">
    <source>
        <dbReference type="ARBA" id="ARBA00022842"/>
    </source>
</evidence>
<evidence type="ECO:0000256" key="1">
    <source>
        <dbReference type="ARBA" id="ARBA00022679"/>
    </source>
</evidence>
<keyword evidence="4" id="KW-0786">Thiamine pyrophosphate</keyword>
<name>A0ABY5VDM4_9FIRM</name>
<gene>
    <name evidence="7" type="primary">menD</name>
    <name evidence="7" type="ORF">NQ502_13495</name>
</gene>
<dbReference type="PANTHER" id="PTHR42916:SF1">
    <property type="entry name" value="PROTEIN PHYLLO, CHLOROPLASTIC"/>
    <property type="match status" value="1"/>
</dbReference>
<proteinExistence type="predicted"/>
<keyword evidence="8" id="KW-1185">Reference proteome</keyword>
<organism evidence="7 8">
    <name type="scientific">Ruminococcus gauvreauii</name>
    <dbReference type="NCBI Taxonomy" id="438033"/>
    <lineage>
        <taxon>Bacteria</taxon>
        <taxon>Bacillati</taxon>
        <taxon>Bacillota</taxon>
        <taxon>Clostridia</taxon>
        <taxon>Eubacteriales</taxon>
        <taxon>Oscillospiraceae</taxon>
        <taxon>Ruminococcus</taxon>
    </lineage>
</organism>
<evidence type="ECO:0000256" key="2">
    <source>
        <dbReference type="ARBA" id="ARBA00022723"/>
    </source>
</evidence>
<evidence type="ECO:0000313" key="8">
    <source>
        <dbReference type="Proteomes" id="UP001060164"/>
    </source>
</evidence>
<dbReference type="Pfam" id="PF02776">
    <property type="entry name" value="TPP_enzyme_N"/>
    <property type="match status" value="1"/>
</dbReference>
<dbReference type="PANTHER" id="PTHR42916">
    <property type="entry name" value="2-SUCCINYL-5-ENOLPYRUVYL-6-HYDROXY-3-CYCLOHEXENE-1-CARBOXYLATE SYNTHASE"/>
    <property type="match status" value="1"/>
</dbReference>
<feature type="domain" description="Thiamine pyrophosphate enzyme N-terminal TPP-binding" evidence="6">
    <location>
        <begin position="8"/>
        <end position="122"/>
    </location>
</feature>
<accession>A0ABY5VDM4</accession>